<keyword evidence="2" id="KW-0677">Repeat</keyword>
<dbReference type="OrthoDB" id="6127264at2759"/>
<dbReference type="InterPro" id="IPR000436">
    <property type="entry name" value="Sushi_SCR_CCP_dom"/>
</dbReference>
<evidence type="ECO:0000256" key="1">
    <source>
        <dbReference type="ARBA" id="ARBA00022729"/>
    </source>
</evidence>
<dbReference type="Pfam" id="PF22633">
    <property type="entry name" value="F5_F8_type_C_2"/>
    <property type="match status" value="1"/>
</dbReference>
<evidence type="ECO:0000256" key="3">
    <source>
        <dbReference type="ARBA" id="ARBA00023157"/>
    </source>
</evidence>
<dbReference type="EMBL" id="CAJPEV010000192">
    <property type="protein sequence ID" value="CAG0882100.1"/>
    <property type="molecule type" value="Genomic_DNA"/>
</dbReference>
<dbReference type="AlphaFoldDB" id="A0A7R8X6G6"/>
<comment type="caution">
    <text evidence="4">Lacks conserved residue(s) required for the propagation of feature annotation.</text>
</comment>
<evidence type="ECO:0000313" key="7">
    <source>
        <dbReference type="Proteomes" id="UP000677054"/>
    </source>
</evidence>
<protein>
    <recommendedName>
        <fullName evidence="5">Sushi domain-containing protein</fullName>
    </recommendedName>
</protein>
<evidence type="ECO:0000259" key="5">
    <source>
        <dbReference type="PROSITE" id="PS50923"/>
    </source>
</evidence>
<proteinExistence type="predicted"/>
<name>A0A7R8X6G6_9CRUS</name>
<feature type="disulfide bond" evidence="4">
    <location>
        <begin position="173"/>
        <end position="200"/>
    </location>
</feature>
<dbReference type="CDD" id="cd00033">
    <property type="entry name" value="CCP"/>
    <property type="match status" value="1"/>
</dbReference>
<evidence type="ECO:0000256" key="4">
    <source>
        <dbReference type="PROSITE-ProRule" id="PRU00302"/>
    </source>
</evidence>
<dbReference type="Gene3D" id="2.60.120.260">
    <property type="entry name" value="Galactose-binding domain-like"/>
    <property type="match status" value="1"/>
</dbReference>
<dbReference type="PROSITE" id="PS50923">
    <property type="entry name" value="SUSHI"/>
    <property type="match status" value="1"/>
</dbReference>
<dbReference type="InterPro" id="IPR008979">
    <property type="entry name" value="Galactose-bd-like_sf"/>
</dbReference>
<dbReference type="InterPro" id="IPR035976">
    <property type="entry name" value="Sushi/SCR/CCP_sf"/>
</dbReference>
<dbReference type="PANTHER" id="PTHR45656:SF4">
    <property type="entry name" value="PROTEIN CBR-CLEC-78"/>
    <property type="match status" value="1"/>
</dbReference>
<keyword evidence="1" id="KW-0732">Signal</keyword>
<dbReference type="InterPro" id="IPR051277">
    <property type="entry name" value="SEZ6_CSMD_C4BPB_Regulators"/>
</dbReference>
<accession>A0A7R8X6G6</accession>
<keyword evidence="4" id="KW-0768">Sushi</keyword>
<dbReference type="Gene3D" id="2.10.70.10">
    <property type="entry name" value="Complement Module, domain 1"/>
    <property type="match status" value="1"/>
</dbReference>
<dbReference type="PANTHER" id="PTHR45656">
    <property type="entry name" value="PROTEIN CBR-CLEC-78"/>
    <property type="match status" value="1"/>
</dbReference>
<keyword evidence="3 4" id="KW-1015">Disulfide bond</keyword>
<feature type="domain" description="Sushi" evidence="5">
    <location>
        <begin position="143"/>
        <end position="202"/>
    </location>
</feature>
<sequence>MSCSWRLGLMTSSLTIRNCFLQCKIRSEGNGAGEGEAEAELEQCVIEIEEKILALCYKETMALDFILNLFHSNFFHYTAPNECKSQSTNGRVYSPIRVEKVNPPQEREVITVPSSLRVNRSGDAGTVTRIERFEGSAKGASGLQCGFPGRPANGGTVNDATFYFYRDLATYQCADGFVLFGPSQRMCMKNGTWSGRLPTCEFNLARGKVSQQSLTLLNYRSDLAVDGDPETCSYTPRDTDSSRWWQVNLGRRYNIASVGIRINRGIYSCFLIASTFGLSLRVVHGDAVV</sequence>
<reference evidence="6" key="1">
    <citation type="submission" date="2020-11" db="EMBL/GenBank/DDBJ databases">
        <authorList>
            <person name="Tran Van P."/>
        </authorList>
    </citation>
    <scope>NUCLEOTIDE SEQUENCE</scope>
</reference>
<dbReference type="Pfam" id="PF00084">
    <property type="entry name" value="Sushi"/>
    <property type="match status" value="1"/>
</dbReference>
<organism evidence="6">
    <name type="scientific">Darwinula stevensoni</name>
    <dbReference type="NCBI Taxonomy" id="69355"/>
    <lineage>
        <taxon>Eukaryota</taxon>
        <taxon>Metazoa</taxon>
        <taxon>Ecdysozoa</taxon>
        <taxon>Arthropoda</taxon>
        <taxon>Crustacea</taxon>
        <taxon>Oligostraca</taxon>
        <taxon>Ostracoda</taxon>
        <taxon>Podocopa</taxon>
        <taxon>Podocopida</taxon>
        <taxon>Darwinulocopina</taxon>
        <taxon>Darwinuloidea</taxon>
        <taxon>Darwinulidae</taxon>
        <taxon>Darwinula</taxon>
    </lineage>
</organism>
<evidence type="ECO:0000313" key="6">
    <source>
        <dbReference type="EMBL" id="CAD7241895.1"/>
    </source>
</evidence>
<gene>
    <name evidence="6" type="ORF">DSTB1V02_LOCUS1872</name>
</gene>
<dbReference type="SMART" id="SM00032">
    <property type="entry name" value="CCP"/>
    <property type="match status" value="1"/>
</dbReference>
<dbReference type="SUPFAM" id="SSF57535">
    <property type="entry name" value="Complement control module/SCR domain"/>
    <property type="match status" value="1"/>
</dbReference>
<dbReference type="SUPFAM" id="SSF49785">
    <property type="entry name" value="Galactose-binding domain-like"/>
    <property type="match status" value="1"/>
</dbReference>
<dbReference type="EMBL" id="LR899709">
    <property type="protein sequence ID" value="CAD7241895.1"/>
    <property type="molecule type" value="Genomic_DNA"/>
</dbReference>
<keyword evidence="7" id="KW-1185">Reference proteome</keyword>
<evidence type="ECO:0000256" key="2">
    <source>
        <dbReference type="ARBA" id="ARBA00022737"/>
    </source>
</evidence>
<dbReference type="Proteomes" id="UP000677054">
    <property type="component" value="Unassembled WGS sequence"/>
</dbReference>